<organism evidence="1">
    <name type="scientific">bioreactor metagenome</name>
    <dbReference type="NCBI Taxonomy" id="1076179"/>
    <lineage>
        <taxon>unclassified sequences</taxon>
        <taxon>metagenomes</taxon>
        <taxon>ecological metagenomes</taxon>
    </lineage>
</organism>
<accession>A0A645GAI9</accession>
<name>A0A645GAI9_9ZZZZ</name>
<proteinExistence type="predicted"/>
<protein>
    <submittedName>
        <fullName evidence="1">Uncharacterized protein</fullName>
    </submittedName>
</protein>
<evidence type="ECO:0000313" key="1">
    <source>
        <dbReference type="EMBL" id="MPN22992.1"/>
    </source>
</evidence>
<reference evidence="1" key="1">
    <citation type="submission" date="2019-08" db="EMBL/GenBank/DDBJ databases">
        <authorList>
            <person name="Kucharzyk K."/>
            <person name="Murdoch R.W."/>
            <person name="Higgins S."/>
            <person name="Loffler F."/>
        </authorList>
    </citation>
    <scope>NUCLEOTIDE SEQUENCE</scope>
</reference>
<gene>
    <name evidence="1" type="ORF">SDC9_170377</name>
</gene>
<dbReference type="EMBL" id="VSSQ01071374">
    <property type="protein sequence ID" value="MPN22992.1"/>
    <property type="molecule type" value="Genomic_DNA"/>
</dbReference>
<dbReference type="AlphaFoldDB" id="A0A645GAI9"/>
<comment type="caution">
    <text evidence="1">The sequence shown here is derived from an EMBL/GenBank/DDBJ whole genome shotgun (WGS) entry which is preliminary data.</text>
</comment>
<sequence length="131" mass="15023">MPGIFNRLSGKQIQIIFKHFVELIQHCVEGIQIISNLLISCNKIHLVFRNQTDIIGSILGLVFHRFFNDAVLQNLFLNSDRVKNNLFNNCICFYLGVACGKIFKVRIDTISIIFLILAGIATRLHNCFRRS</sequence>